<keyword evidence="3" id="KW-1185">Reference proteome</keyword>
<evidence type="ECO:0000256" key="1">
    <source>
        <dbReference type="SAM" id="SignalP"/>
    </source>
</evidence>
<dbReference type="OrthoDB" id="2360823at2759"/>
<comment type="caution">
    <text evidence="2">The sequence shown here is derived from an EMBL/GenBank/DDBJ whole genome shotgun (WGS) entry which is preliminary data.</text>
</comment>
<feature type="signal peptide" evidence="1">
    <location>
        <begin position="1"/>
        <end position="20"/>
    </location>
</feature>
<dbReference type="AlphaFoldDB" id="A0A9P6JBT6"/>
<evidence type="ECO:0000313" key="3">
    <source>
        <dbReference type="Proteomes" id="UP000738359"/>
    </source>
</evidence>
<dbReference type="Proteomes" id="UP000738359">
    <property type="component" value="Unassembled WGS sequence"/>
</dbReference>
<evidence type="ECO:0008006" key="4">
    <source>
        <dbReference type="Google" id="ProtNLM"/>
    </source>
</evidence>
<organism evidence="2 3">
    <name type="scientific">Mortierella alpina</name>
    <name type="common">Oleaginous fungus</name>
    <name type="synonym">Mortierella renispora</name>
    <dbReference type="NCBI Taxonomy" id="64518"/>
    <lineage>
        <taxon>Eukaryota</taxon>
        <taxon>Fungi</taxon>
        <taxon>Fungi incertae sedis</taxon>
        <taxon>Mucoromycota</taxon>
        <taxon>Mortierellomycotina</taxon>
        <taxon>Mortierellomycetes</taxon>
        <taxon>Mortierellales</taxon>
        <taxon>Mortierellaceae</taxon>
        <taxon>Mortierella</taxon>
    </lineage>
</organism>
<reference evidence="2" key="1">
    <citation type="journal article" date="2020" name="Fungal Divers.">
        <title>Resolving the Mortierellaceae phylogeny through synthesis of multi-gene phylogenetics and phylogenomics.</title>
        <authorList>
            <person name="Vandepol N."/>
            <person name="Liber J."/>
            <person name="Desiro A."/>
            <person name="Na H."/>
            <person name="Kennedy M."/>
            <person name="Barry K."/>
            <person name="Grigoriev I.V."/>
            <person name="Miller A.N."/>
            <person name="O'Donnell K."/>
            <person name="Stajich J.E."/>
            <person name="Bonito G."/>
        </authorList>
    </citation>
    <scope>NUCLEOTIDE SEQUENCE</scope>
    <source>
        <strain evidence="2">CK1249</strain>
    </source>
</reference>
<accession>A0A9P6JBT6</accession>
<keyword evidence="1" id="KW-0732">Signal</keyword>
<name>A0A9P6JBT6_MORAP</name>
<protein>
    <recommendedName>
        <fullName evidence="4">Secreted protein</fullName>
    </recommendedName>
</protein>
<evidence type="ECO:0000313" key="2">
    <source>
        <dbReference type="EMBL" id="KAF9964773.1"/>
    </source>
</evidence>
<dbReference type="EMBL" id="JAAAHY010000325">
    <property type="protein sequence ID" value="KAF9964773.1"/>
    <property type="molecule type" value="Genomic_DNA"/>
</dbReference>
<proteinExistence type="predicted"/>
<feature type="chain" id="PRO_5040205514" description="Secreted protein" evidence="1">
    <location>
        <begin position="21"/>
        <end position="134"/>
    </location>
</feature>
<sequence length="134" mass="14515">MHKQLFVLLSVLAALAHAWSFSVWTKTGYKGKRRSYFDVQASNGCFSLPTDITRPGVHSFKFCSMAYTRCSITMHSAKACGGSVLGSATAGGPTREWLKSSVSQAGSRMKSFRIQGCKKVPLAGNLDVSKCRGE</sequence>
<gene>
    <name evidence="2" type="ORF">BGZ70_005962</name>
</gene>